<accession>A0A4V2SJY3</accession>
<evidence type="ECO:0000313" key="1">
    <source>
        <dbReference type="EMBL" id="TCP17426.1"/>
    </source>
</evidence>
<dbReference type="RefSeq" id="WP_132501346.1">
    <property type="nucleotide sequence ID" value="NZ_LVXA01000001.1"/>
</dbReference>
<name>A0A4V2SJY3_9PAST</name>
<dbReference type="Proteomes" id="UP000295537">
    <property type="component" value="Unassembled WGS sequence"/>
</dbReference>
<reference evidence="1 2" key="1">
    <citation type="submission" date="2019-03" db="EMBL/GenBank/DDBJ databases">
        <title>Genomic Encyclopedia of Type Strains, Phase IV (KMG-IV): sequencing the most valuable type-strain genomes for metagenomic binning, comparative biology and taxonomic classification.</title>
        <authorList>
            <person name="Goeker M."/>
        </authorList>
    </citation>
    <scope>NUCLEOTIDE SEQUENCE [LARGE SCALE GENOMIC DNA]</scope>
    <source>
        <strain evidence="1 2">DSM 16380</strain>
    </source>
</reference>
<gene>
    <name evidence="1" type="ORF">EV693_106116</name>
</gene>
<dbReference type="OrthoDB" id="5676052at2"/>
<organism evidence="1 2">
    <name type="scientific">Nicoletella semolina</name>
    <dbReference type="NCBI Taxonomy" id="271160"/>
    <lineage>
        <taxon>Bacteria</taxon>
        <taxon>Pseudomonadati</taxon>
        <taxon>Pseudomonadota</taxon>
        <taxon>Gammaproteobacteria</taxon>
        <taxon>Pasteurellales</taxon>
        <taxon>Pasteurellaceae</taxon>
        <taxon>Nicoletella</taxon>
    </lineage>
</organism>
<protein>
    <submittedName>
        <fullName evidence="1">Uncharacterized protein DUF2572</fullName>
    </submittedName>
</protein>
<sequence length="219" mass="25868">MKKYISSNTVLVSLLMISSLLSVLFINKEKFFSQEKTSLKYRQDYLHDKLLLSEILSRNNEKNLCNQEKKTSIVIKLNYIHYSFHCKFDSIFLQKKPETTKYIQIDKIKDWLNLEKYNPPIVYIEKLSDLPDSSENNPQIVIAKNEISERLLKNFYGIIITDYLFEITGKQVNGTVFSSYVNKPTRYIKSNRKVINNLEKIFSTWEYLPNSRNILANEK</sequence>
<evidence type="ECO:0000313" key="2">
    <source>
        <dbReference type="Proteomes" id="UP000295537"/>
    </source>
</evidence>
<dbReference type="AlphaFoldDB" id="A0A4V2SJY3"/>
<dbReference type="EMBL" id="SLXJ01000006">
    <property type="protein sequence ID" value="TCP17426.1"/>
    <property type="molecule type" value="Genomic_DNA"/>
</dbReference>
<proteinExistence type="predicted"/>
<keyword evidence="2" id="KW-1185">Reference proteome</keyword>
<comment type="caution">
    <text evidence="1">The sequence shown here is derived from an EMBL/GenBank/DDBJ whole genome shotgun (WGS) entry which is preliminary data.</text>
</comment>